<proteinExistence type="predicted"/>
<dbReference type="Pfam" id="PF13730">
    <property type="entry name" value="HTH_36"/>
    <property type="match status" value="1"/>
</dbReference>
<dbReference type="AlphaFoldDB" id="A0A9D1MB11"/>
<reference evidence="3" key="2">
    <citation type="journal article" date="2021" name="PeerJ">
        <title>Extensive microbial diversity within the chicken gut microbiome revealed by metagenomics and culture.</title>
        <authorList>
            <person name="Gilroy R."/>
            <person name="Ravi A."/>
            <person name="Getino M."/>
            <person name="Pursley I."/>
            <person name="Horton D.L."/>
            <person name="Alikhan N.F."/>
            <person name="Baker D."/>
            <person name="Gharbi K."/>
            <person name="Hall N."/>
            <person name="Watson M."/>
            <person name="Adriaenssens E.M."/>
            <person name="Foster-Nyarko E."/>
            <person name="Jarju S."/>
            <person name="Secka A."/>
            <person name="Antonio M."/>
            <person name="Oren A."/>
            <person name="Chaudhuri R.R."/>
            <person name="La Ragione R."/>
            <person name="Hildebrand F."/>
            <person name="Pallen M.J."/>
        </authorList>
    </citation>
    <scope>NUCLEOTIDE SEQUENCE</scope>
    <source>
        <strain evidence="3">USAMLcec3-3695</strain>
    </source>
</reference>
<feature type="compositionally biased region" description="Basic and acidic residues" evidence="1">
    <location>
        <begin position="103"/>
        <end position="112"/>
    </location>
</feature>
<evidence type="ECO:0000313" key="4">
    <source>
        <dbReference type="Proteomes" id="UP000824109"/>
    </source>
</evidence>
<gene>
    <name evidence="3" type="ORF">IAA61_04050</name>
</gene>
<feature type="domain" description="DUF6017" evidence="2">
    <location>
        <begin position="148"/>
        <end position="286"/>
    </location>
</feature>
<evidence type="ECO:0000256" key="1">
    <source>
        <dbReference type="SAM" id="MobiDB-lite"/>
    </source>
</evidence>
<dbReference type="InterPro" id="IPR046059">
    <property type="entry name" value="DUF6017"/>
</dbReference>
<evidence type="ECO:0000259" key="2">
    <source>
        <dbReference type="Pfam" id="PF19481"/>
    </source>
</evidence>
<dbReference type="EMBL" id="DVNB01000044">
    <property type="protein sequence ID" value="HIU56972.1"/>
    <property type="molecule type" value="Genomic_DNA"/>
</dbReference>
<comment type="caution">
    <text evidence="3">The sequence shown here is derived from an EMBL/GenBank/DDBJ whole genome shotgun (WGS) entry which is preliminary data.</text>
</comment>
<accession>A0A9D1MB11</accession>
<name>A0A9D1MB11_9FIRM</name>
<sequence>MAVFRINKTRDYTVMSNHHLRNTSLSLKAKGLLSLMLSLPDNWDYTTKGLASICKDGIDSICSAVKELEQHGYIVRERVRNDKGQLTTIEYTILEQPETALPEQEKPKRENPVLENPEQGCPEQEKPAQLNTNISNKELSNTDGLNTYPIKSYQKEEPAAKKRGNDKMGYDEMNAYREIIKDNIEYDILSVKLKSEISMLDEIVDLLTETVCTKKDSVIIAGDVYPSAVVKSKLLKLNAEHIEYVIDCMKSNTTEVRNIKKYLLAALFNAPSTMDSYYNARVNHDLYGHE</sequence>
<dbReference type="Proteomes" id="UP000824109">
    <property type="component" value="Unassembled WGS sequence"/>
</dbReference>
<evidence type="ECO:0000313" key="3">
    <source>
        <dbReference type="EMBL" id="HIU56972.1"/>
    </source>
</evidence>
<organism evidence="3 4">
    <name type="scientific">Candidatus Ornithomonoglobus merdipullorum</name>
    <dbReference type="NCBI Taxonomy" id="2840895"/>
    <lineage>
        <taxon>Bacteria</taxon>
        <taxon>Bacillati</taxon>
        <taxon>Bacillota</taxon>
        <taxon>Clostridia</taxon>
        <taxon>Candidatus Ornithomonoglobus</taxon>
    </lineage>
</organism>
<reference evidence="3" key="1">
    <citation type="submission" date="2020-10" db="EMBL/GenBank/DDBJ databases">
        <authorList>
            <person name="Gilroy R."/>
        </authorList>
    </citation>
    <scope>NUCLEOTIDE SEQUENCE</scope>
    <source>
        <strain evidence="3">USAMLcec3-3695</strain>
    </source>
</reference>
<protein>
    <submittedName>
        <fullName evidence="3">Helix-turn-helix domain-containing protein</fullName>
    </submittedName>
</protein>
<feature type="region of interest" description="Disordered" evidence="1">
    <location>
        <begin position="96"/>
        <end position="127"/>
    </location>
</feature>
<dbReference type="Pfam" id="PF19481">
    <property type="entry name" value="DUF6017"/>
    <property type="match status" value="1"/>
</dbReference>